<evidence type="ECO:0000313" key="5">
    <source>
        <dbReference type="EMBL" id="RZF66106.1"/>
    </source>
</evidence>
<evidence type="ECO:0000256" key="2">
    <source>
        <dbReference type="ARBA" id="ARBA00022801"/>
    </source>
</evidence>
<feature type="active site" description="Proton donor" evidence="3">
    <location>
        <position position="150"/>
    </location>
</feature>
<feature type="domain" description="Phosphotyrosine protein phosphatase I" evidence="4">
    <location>
        <begin position="38"/>
        <end position="176"/>
    </location>
</feature>
<dbReference type="EMBL" id="SGIS01000002">
    <property type="protein sequence ID" value="RZF66106.1"/>
    <property type="molecule type" value="Genomic_DNA"/>
</dbReference>
<dbReference type="RefSeq" id="WP_130154954.1">
    <property type="nucleotide sequence ID" value="NZ_SGIS01000002.1"/>
</dbReference>
<accession>A0A4Q6Y9I8</accession>
<sequence length="182" mass="19586">MIDTRYGTFRGLVRLALTRAELAIGDGGVFLPDPAAIRRLVFVCHGNICRSAFADVLARKHGLTTASFGLSTANDKPAHPPVAEAAATMGHDLGAHRSLRVQDYTPEEGDLLLAMETRHLRKLAVDPALAAVPRTLLGRYTRPATPHLHDPYQLSDAYTRVCLERIATAIPVLAAAFPNASA</sequence>
<feature type="active site" evidence="3">
    <location>
        <position position="50"/>
    </location>
</feature>
<comment type="similarity">
    <text evidence="1">Belongs to the low molecular weight phosphotyrosine protein phosphatase family.</text>
</comment>
<dbReference type="InterPro" id="IPR036196">
    <property type="entry name" value="Ptyr_pPase_sf"/>
</dbReference>
<dbReference type="OrthoDB" id="9784339at2"/>
<keyword evidence="2" id="KW-0378">Hydrolase</keyword>
<evidence type="ECO:0000259" key="4">
    <source>
        <dbReference type="SMART" id="SM00226"/>
    </source>
</evidence>
<dbReference type="SMART" id="SM00226">
    <property type="entry name" value="LMWPc"/>
    <property type="match status" value="1"/>
</dbReference>
<dbReference type="Pfam" id="PF01451">
    <property type="entry name" value="LMWPc"/>
    <property type="match status" value="1"/>
</dbReference>
<organism evidence="5 6">
    <name type="scientific">Sphingomonas populi</name>
    <dbReference type="NCBI Taxonomy" id="2484750"/>
    <lineage>
        <taxon>Bacteria</taxon>
        <taxon>Pseudomonadati</taxon>
        <taxon>Pseudomonadota</taxon>
        <taxon>Alphaproteobacteria</taxon>
        <taxon>Sphingomonadales</taxon>
        <taxon>Sphingomonadaceae</taxon>
        <taxon>Sphingomonas</taxon>
    </lineage>
</organism>
<dbReference type="AlphaFoldDB" id="A0A4Q6Y9I8"/>
<dbReference type="GO" id="GO:0004725">
    <property type="term" value="F:protein tyrosine phosphatase activity"/>
    <property type="evidence" value="ECO:0007669"/>
    <property type="project" value="InterPro"/>
</dbReference>
<name>A0A4Q6Y9I8_9SPHN</name>
<dbReference type="InterPro" id="IPR023485">
    <property type="entry name" value="Ptyr_pPase"/>
</dbReference>
<dbReference type="SUPFAM" id="SSF52788">
    <property type="entry name" value="Phosphotyrosine protein phosphatases I"/>
    <property type="match status" value="1"/>
</dbReference>
<proteinExistence type="inferred from homology"/>
<dbReference type="Gene3D" id="3.40.50.2300">
    <property type="match status" value="1"/>
</dbReference>
<evidence type="ECO:0000313" key="6">
    <source>
        <dbReference type="Proteomes" id="UP000292085"/>
    </source>
</evidence>
<keyword evidence="6" id="KW-1185">Reference proteome</keyword>
<gene>
    <name evidence="5" type="ORF">EWE75_01585</name>
</gene>
<evidence type="ECO:0000256" key="1">
    <source>
        <dbReference type="ARBA" id="ARBA00011063"/>
    </source>
</evidence>
<evidence type="ECO:0000256" key="3">
    <source>
        <dbReference type="PIRSR" id="PIRSR617867-1"/>
    </source>
</evidence>
<dbReference type="PRINTS" id="PR00719">
    <property type="entry name" value="LMWPTPASE"/>
</dbReference>
<protein>
    <submittedName>
        <fullName evidence="5">Phosphotyrosine protein phosphatase</fullName>
    </submittedName>
</protein>
<reference evidence="5 6" key="1">
    <citation type="submission" date="2019-02" db="EMBL/GenBank/DDBJ databases">
        <authorList>
            <person name="Li Y."/>
        </authorList>
    </citation>
    <scope>NUCLEOTIDE SEQUENCE [LARGE SCALE GENOMIC DNA]</scope>
    <source>
        <strain evidence="5 6">3-7</strain>
    </source>
</reference>
<dbReference type="Proteomes" id="UP000292085">
    <property type="component" value="Unassembled WGS sequence"/>
</dbReference>
<feature type="active site" description="Nucleophile" evidence="3">
    <location>
        <position position="44"/>
    </location>
</feature>
<dbReference type="InterPro" id="IPR017867">
    <property type="entry name" value="Tyr_phospatase_low_mol_wt"/>
</dbReference>
<comment type="caution">
    <text evidence="5">The sequence shown here is derived from an EMBL/GenBank/DDBJ whole genome shotgun (WGS) entry which is preliminary data.</text>
</comment>